<comment type="caution">
    <text evidence="1">The sequence shown here is derived from an EMBL/GenBank/DDBJ whole genome shotgun (WGS) entry which is preliminary data.</text>
</comment>
<dbReference type="Proteomes" id="UP001215598">
    <property type="component" value="Unassembled WGS sequence"/>
</dbReference>
<accession>A0AAD7I4M0</accession>
<proteinExistence type="predicted"/>
<evidence type="ECO:0000313" key="2">
    <source>
        <dbReference type="Proteomes" id="UP001215598"/>
    </source>
</evidence>
<name>A0AAD7I4M0_9AGAR</name>
<sequence length="770" mass="87508">MTGILLHLTLPPPPAMPLPRIFRSAAPDDWLSPLITVGRDLVPLANCVPFPYVAVALAAGLALLELIQMVGKSSEELKYLAESVTTIMKSLRKEMDSHPTIEDTKFRQLCLEFETPRFRHLTRLSTDLKLMAKNWSASRFKRYLNSQDIRDRTTRFMREVNDLRANATLVAATGTRLNLESVAHSIAAVELGVSDIRRGMMEQRSSLPTNTTSDILGRELARYEEDFHPLKLGDIHLEFGTARHASFVEWDITGNEKRHTAWVDYRATVKGSVQTVRVYQGSDPLESWKGFLSFLAENSPSPHLPQLFGFCSSPRLRSLVFHGGRLLLLRSTPLTASTVIAEFCPLDEYAKRLPNAQMIVDWELNLVSDILPLRRVAGHQGAFDWAFNFALVNPKDHGKMIISHVHEPLELPTFMAESHPPFLEWFVRTGQWLIREHAVTITGKEHLLKDRLHAIGNLRRIGPCGYLTALQIFTARGCVYHGHRGVVAELPSRQIIPDHSWTAFHVSVSESFADTDQLPDLSGWPEAFFPTVVEESTPGYTHFVVPLLDESRQWRSLHDHRVRSGYFLSAEIEFGKSVPDITDSWLAQASALRSNSAFRRYDASEFVIPFRTKLELTWEMVLNAEDLERLGISSRLPRKIHVFVEIPVLAKGIVNEPKIYWSTDANRIQTELIPSAAFTIRMVWCPYISVMRWESHHYEVAEKIQEEHGFDLMTSAAAESMGLPVLDLCVDRSFNTDYGDDDSSWCRYFERDPHTMQEFLGRSQPWPSVG</sequence>
<dbReference type="EMBL" id="JARKIB010000134">
    <property type="protein sequence ID" value="KAJ7734063.1"/>
    <property type="molecule type" value="Genomic_DNA"/>
</dbReference>
<dbReference type="AlphaFoldDB" id="A0AAD7I4M0"/>
<protein>
    <submittedName>
        <fullName evidence="1">Uncharacterized protein</fullName>
    </submittedName>
</protein>
<evidence type="ECO:0000313" key="1">
    <source>
        <dbReference type="EMBL" id="KAJ7734063.1"/>
    </source>
</evidence>
<keyword evidence="2" id="KW-1185">Reference proteome</keyword>
<reference evidence="1" key="1">
    <citation type="submission" date="2023-03" db="EMBL/GenBank/DDBJ databases">
        <title>Massive genome expansion in bonnet fungi (Mycena s.s.) driven by repeated elements and novel gene families across ecological guilds.</title>
        <authorList>
            <consortium name="Lawrence Berkeley National Laboratory"/>
            <person name="Harder C.B."/>
            <person name="Miyauchi S."/>
            <person name="Viragh M."/>
            <person name="Kuo A."/>
            <person name="Thoen E."/>
            <person name="Andreopoulos B."/>
            <person name="Lu D."/>
            <person name="Skrede I."/>
            <person name="Drula E."/>
            <person name="Henrissat B."/>
            <person name="Morin E."/>
            <person name="Kohler A."/>
            <person name="Barry K."/>
            <person name="LaButti K."/>
            <person name="Morin E."/>
            <person name="Salamov A."/>
            <person name="Lipzen A."/>
            <person name="Mereny Z."/>
            <person name="Hegedus B."/>
            <person name="Baldrian P."/>
            <person name="Stursova M."/>
            <person name="Weitz H."/>
            <person name="Taylor A."/>
            <person name="Grigoriev I.V."/>
            <person name="Nagy L.G."/>
            <person name="Martin F."/>
            <person name="Kauserud H."/>
        </authorList>
    </citation>
    <scope>NUCLEOTIDE SEQUENCE</scope>
    <source>
        <strain evidence="1">CBHHK182m</strain>
    </source>
</reference>
<gene>
    <name evidence="1" type="ORF">B0H16DRAFT_1892548</name>
</gene>
<organism evidence="1 2">
    <name type="scientific">Mycena metata</name>
    <dbReference type="NCBI Taxonomy" id="1033252"/>
    <lineage>
        <taxon>Eukaryota</taxon>
        <taxon>Fungi</taxon>
        <taxon>Dikarya</taxon>
        <taxon>Basidiomycota</taxon>
        <taxon>Agaricomycotina</taxon>
        <taxon>Agaricomycetes</taxon>
        <taxon>Agaricomycetidae</taxon>
        <taxon>Agaricales</taxon>
        <taxon>Marasmiineae</taxon>
        <taxon>Mycenaceae</taxon>
        <taxon>Mycena</taxon>
    </lineage>
</organism>